<dbReference type="GO" id="GO:0005044">
    <property type="term" value="F:scavenger receptor activity"/>
    <property type="evidence" value="ECO:0007669"/>
    <property type="project" value="TreeGrafter"/>
</dbReference>
<evidence type="ECO:0000313" key="8">
    <source>
        <dbReference type="EMBL" id="GMI04038.1"/>
    </source>
</evidence>
<dbReference type="Proteomes" id="UP001165082">
    <property type="component" value="Unassembled WGS sequence"/>
</dbReference>
<gene>
    <name evidence="8" type="ORF">TrRE_jg5439</name>
</gene>
<keyword evidence="9" id="KW-1185">Reference proteome</keyword>
<keyword evidence="5 7" id="KW-0472">Membrane</keyword>
<sequence>MVAFDVETGSDRQSLVAPQKTSKARPLCILSTGLIFLALGTFAGLFFPKFVDKKLVDASVVCGTDDPDYEGWLSNKAADAVPKYRDFFVYDIENAGEYAAGTTDIPKVHEIGPFVSRCYSESFDVEFKGSTVAYRDHMYCEWEKDNARNVEDYDDYMVNEFGVTKTITHMNAGYNKVLGLSMNEGAIFLQASGCSSTQILNIGNLAPEDPADTPIDLGSGTDNDDYPANKVAMKLHTLATFDGGIESPTKITTTADNIPITVRTPQIVKKTVNEIAFGYPSAVLGYFLQQKVLADSALATIKGAFASFPLPPGAPTISLTDSQAKAYNLNNVAALPGQTLGRTTVDVGKVCMKHCNLGSVFNPADTNTYAPAISTSACAGYADDAKDLDDDLKYLGGINCMPYTATFAYNVAVMAERYGADGLAAATQTTPVYANDIPTCASDLTVSLTTFQPDTVTKFDYDFAKFHAFILGGGKGADLDAELCCLAEGNQATLGDLKGAGCLAHYSGYLNSRNTYTVDEKKAIDDLGNKIKIPALGLDMYISDDNKPVKTLKQNTGCDSASAIGTDVQELLEYKEKTACNAYMKPTLTIMNENFPADPTRGIRQSKLPTPVDVTTFTKGGNPAFATLDGGKPTSIPVSGNNGGTQIKATGLTTRKWASKTFNDGMKSADSIDVYISQMSQPVKIVHKGVNNLHGIDLQRYQQSDSLLASGVENEKKGLGVIDGVAVATYSYGFPVILSFPNFLYADSALYDAIELYKDYEGPTKNAEPELLDKQTVEEKEGDYSVIVDIEPSTGKAMKGNNRLMLSLYAWGCDPTNPSSPDCGLFHNPGAYNPATNPIPYARSAANILTPLMKGEVFIPTFWFDEMSEIPADSAAKFVKLGEQMQYVDAAAVAFGMIGGTMILFGVFGLFCGRK</sequence>
<evidence type="ECO:0000256" key="6">
    <source>
        <dbReference type="ARBA" id="ARBA00023180"/>
    </source>
</evidence>
<comment type="subcellular location">
    <subcellularLocation>
        <location evidence="1">Membrane</location>
    </subcellularLocation>
</comment>
<proteinExistence type="inferred from homology"/>
<feature type="transmembrane region" description="Helical" evidence="7">
    <location>
        <begin position="27"/>
        <end position="47"/>
    </location>
</feature>
<dbReference type="PANTHER" id="PTHR11923:SF51">
    <property type="entry name" value="LYSOSOME MEMBRANE PROTEIN 2"/>
    <property type="match status" value="1"/>
</dbReference>
<dbReference type="PANTHER" id="PTHR11923">
    <property type="entry name" value="SCAVENGER RECEPTOR CLASS B TYPE-1 SR-B1"/>
    <property type="match status" value="1"/>
</dbReference>
<evidence type="ECO:0000256" key="7">
    <source>
        <dbReference type="SAM" id="Phobius"/>
    </source>
</evidence>
<keyword evidence="4 7" id="KW-1133">Transmembrane helix</keyword>
<dbReference type="GO" id="GO:0016020">
    <property type="term" value="C:membrane"/>
    <property type="evidence" value="ECO:0007669"/>
    <property type="project" value="UniProtKB-SubCell"/>
</dbReference>
<accession>A0A9W7C8B9</accession>
<dbReference type="AlphaFoldDB" id="A0A9W7C8B9"/>
<name>A0A9W7C8B9_9STRA</name>
<evidence type="ECO:0000256" key="1">
    <source>
        <dbReference type="ARBA" id="ARBA00004370"/>
    </source>
</evidence>
<dbReference type="OrthoDB" id="192854at2759"/>
<protein>
    <submittedName>
        <fullName evidence="8">Uncharacterized protein</fullName>
    </submittedName>
</protein>
<dbReference type="EMBL" id="BRXZ01000058">
    <property type="protein sequence ID" value="GMI04038.1"/>
    <property type="molecule type" value="Genomic_DNA"/>
</dbReference>
<keyword evidence="6" id="KW-0325">Glycoprotein</keyword>
<organism evidence="8 9">
    <name type="scientific">Triparma retinervis</name>
    <dbReference type="NCBI Taxonomy" id="2557542"/>
    <lineage>
        <taxon>Eukaryota</taxon>
        <taxon>Sar</taxon>
        <taxon>Stramenopiles</taxon>
        <taxon>Ochrophyta</taxon>
        <taxon>Bolidophyceae</taxon>
        <taxon>Parmales</taxon>
        <taxon>Triparmaceae</taxon>
        <taxon>Triparma</taxon>
    </lineage>
</organism>
<dbReference type="Pfam" id="PF01130">
    <property type="entry name" value="CD36"/>
    <property type="match status" value="2"/>
</dbReference>
<comment type="caution">
    <text evidence="8">The sequence shown here is derived from an EMBL/GenBank/DDBJ whole genome shotgun (WGS) entry which is preliminary data.</text>
</comment>
<keyword evidence="3 7" id="KW-0812">Transmembrane</keyword>
<evidence type="ECO:0000256" key="3">
    <source>
        <dbReference type="ARBA" id="ARBA00022692"/>
    </source>
</evidence>
<evidence type="ECO:0000256" key="4">
    <source>
        <dbReference type="ARBA" id="ARBA00022989"/>
    </source>
</evidence>
<feature type="transmembrane region" description="Helical" evidence="7">
    <location>
        <begin position="890"/>
        <end position="912"/>
    </location>
</feature>
<dbReference type="InterPro" id="IPR002159">
    <property type="entry name" value="CD36_fam"/>
</dbReference>
<evidence type="ECO:0000313" key="9">
    <source>
        <dbReference type="Proteomes" id="UP001165082"/>
    </source>
</evidence>
<evidence type="ECO:0000256" key="2">
    <source>
        <dbReference type="ARBA" id="ARBA00010532"/>
    </source>
</evidence>
<dbReference type="GO" id="GO:0005737">
    <property type="term" value="C:cytoplasm"/>
    <property type="evidence" value="ECO:0007669"/>
    <property type="project" value="TreeGrafter"/>
</dbReference>
<evidence type="ECO:0000256" key="5">
    <source>
        <dbReference type="ARBA" id="ARBA00023136"/>
    </source>
</evidence>
<reference evidence="8" key="1">
    <citation type="submission" date="2022-07" db="EMBL/GenBank/DDBJ databases">
        <title>Genome analysis of Parmales, a sister group of diatoms, reveals the evolutionary specialization of diatoms from phago-mixotrophs to photoautotrophs.</title>
        <authorList>
            <person name="Ban H."/>
            <person name="Sato S."/>
            <person name="Yoshikawa S."/>
            <person name="Kazumasa Y."/>
            <person name="Nakamura Y."/>
            <person name="Ichinomiya M."/>
            <person name="Saitoh K."/>
            <person name="Sato N."/>
            <person name="Blanc-Mathieu R."/>
            <person name="Endo H."/>
            <person name="Kuwata A."/>
            <person name="Ogata H."/>
        </authorList>
    </citation>
    <scope>NUCLEOTIDE SEQUENCE</scope>
</reference>
<comment type="similarity">
    <text evidence="2">Belongs to the CD36 family.</text>
</comment>